<feature type="domain" description="Thioredoxin" evidence="1">
    <location>
        <begin position="1"/>
        <end position="88"/>
    </location>
</feature>
<dbReference type="InterPro" id="IPR050620">
    <property type="entry name" value="Thioredoxin_H-type-like"/>
</dbReference>
<dbReference type="PROSITE" id="PS51352">
    <property type="entry name" value="THIOREDOXIN_2"/>
    <property type="match status" value="1"/>
</dbReference>
<dbReference type="InterPro" id="IPR013766">
    <property type="entry name" value="Thioredoxin_domain"/>
</dbReference>
<dbReference type="EMBL" id="MN740403">
    <property type="protein sequence ID" value="QHU04671.1"/>
    <property type="molecule type" value="Genomic_DNA"/>
</dbReference>
<proteinExistence type="predicted"/>
<dbReference type="Pfam" id="PF00085">
    <property type="entry name" value="Thioredoxin"/>
    <property type="match status" value="1"/>
</dbReference>
<dbReference type="SUPFAM" id="SSF52833">
    <property type="entry name" value="Thioredoxin-like"/>
    <property type="match status" value="1"/>
</dbReference>
<dbReference type="InterPro" id="IPR036249">
    <property type="entry name" value="Thioredoxin-like_sf"/>
</dbReference>
<name>A0A6C0JI37_9ZZZZ</name>
<dbReference type="Gene3D" id="3.40.30.10">
    <property type="entry name" value="Glutaredoxin"/>
    <property type="match status" value="1"/>
</dbReference>
<evidence type="ECO:0000259" key="1">
    <source>
        <dbReference type="PROSITE" id="PS51352"/>
    </source>
</evidence>
<accession>A0A6C0JI37</accession>
<organism evidence="2">
    <name type="scientific">viral metagenome</name>
    <dbReference type="NCBI Taxonomy" id="1070528"/>
    <lineage>
        <taxon>unclassified sequences</taxon>
        <taxon>metagenomes</taxon>
        <taxon>organismal metagenomes</taxon>
    </lineage>
</organism>
<dbReference type="PANTHER" id="PTHR10438:SF468">
    <property type="entry name" value="THIOREDOXIN-1-RELATED"/>
    <property type="match status" value="1"/>
</dbReference>
<evidence type="ECO:0000313" key="2">
    <source>
        <dbReference type="EMBL" id="QHU04671.1"/>
    </source>
</evidence>
<dbReference type="CDD" id="cd02947">
    <property type="entry name" value="TRX_family"/>
    <property type="match status" value="1"/>
</dbReference>
<dbReference type="AlphaFoldDB" id="A0A6C0JI37"/>
<sequence>MTVTAFHFWSPTCGPCKHIKPVIEQMKEDFPAVTWETVNTHDDDKGVARMMKVQVVPTVVVYKDGVEFGRHSGTNVIMYFGLLRKALA</sequence>
<dbReference type="PANTHER" id="PTHR10438">
    <property type="entry name" value="THIOREDOXIN"/>
    <property type="match status" value="1"/>
</dbReference>
<reference evidence="2" key="1">
    <citation type="journal article" date="2020" name="Nature">
        <title>Giant virus diversity and host interactions through global metagenomics.</title>
        <authorList>
            <person name="Schulz F."/>
            <person name="Roux S."/>
            <person name="Paez-Espino D."/>
            <person name="Jungbluth S."/>
            <person name="Walsh D.A."/>
            <person name="Denef V.J."/>
            <person name="McMahon K.D."/>
            <person name="Konstantinidis K.T."/>
            <person name="Eloe-Fadrosh E.A."/>
            <person name="Kyrpides N.C."/>
            <person name="Woyke T."/>
        </authorList>
    </citation>
    <scope>NUCLEOTIDE SEQUENCE</scope>
    <source>
        <strain evidence="2">GVMAG-M-3300027708-51</strain>
    </source>
</reference>
<protein>
    <recommendedName>
        <fullName evidence="1">Thioredoxin domain-containing protein</fullName>
    </recommendedName>
</protein>